<protein>
    <submittedName>
        <fullName evidence="2">Ribonuclease D</fullName>
    </submittedName>
</protein>
<dbReference type="GO" id="GO:0000175">
    <property type="term" value="F:3'-5'-RNA exonuclease activity"/>
    <property type="evidence" value="ECO:0007669"/>
    <property type="project" value="InterPro"/>
</dbReference>
<sequence>MLEEFFDVRLDKRFQRANWAVRPLPAEQLDYARLDTHFLPALRDALHQQLAQHGCLAEAQEIFEQLTNVQQSQAQFDPNGFWSIGYARDLTPRQ</sequence>
<dbReference type="PANTHER" id="PTHR12124:SF47">
    <property type="entry name" value="EXOSOME COMPONENT 10"/>
    <property type="match status" value="1"/>
</dbReference>
<dbReference type="GO" id="GO:0000467">
    <property type="term" value="P:exonucleolytic trimming to generate mature 3'-end of 5.8S rRNA from tricistronic rRNA transcript (SSU-rRNA, 5.8S rRNA, LSU-rRNA)"/>
    <property type="evidence" value="ECO:0007669"/>
    <property type="project" value="InterPro"/>
</dbReference>
<dbReference type="PANTHER" id="PTHR12124">
    <property type="entry name" value="POLYMYOSITIS/SCLERODERMA AUTOANTIGEN-RELATED"/>
    <property type="match status" value="1"/>
</dbReference>
<evidence type="ECO:0000259" key="1">
    <source>
        <dbReference type="Pfam" id="PF01612"/>
    </source>
</evidence>
<evidence type="ECO:0000313" key="2">
    <source>
        <dbReference type="EMBL" id="PJF33175.1"/>
    </source>
</evidence>
<dbReference type="EMBL" id="PGTM01001086">
    <property type="protein sequence ID" value="PJF33175.1"/>
    <property type="molecule type" value="Genomic_DNA"/>
</dbReference>
<dbReference type="Gene3D" id="3.30.420.10">
    <property type="entry name" value="Ribonuclease H-like superfamily/Ribonuclease H"/>
    <property type="match status" value="1"/>
</dbReference>
<reference evidence="2 4" key="1">
    <citation type="submission" date="2017-11" db="EMBL/GenBank/DDBJ databases">
        <title>Evolution of Phototrophy in the Chloroflexi Phylum Driven by Horizontal Gene Transfer.</title>
        <authorList>
            <person name="Ward L.M."/>
            <person name="Hemp J."/>
            <person name="Shih P.M."/>
            <person name="Mcglynn S.E."/>
            <person name="Fischer W."/>
        </authorList>
    </citation>
    <scope>NUCLEOTIDE SEQUENCE [LARGE SCALE GENOMIC DNA]</scope>
    <source>
        <strain evidence="2">JP3_13</strain>
    </source>
</reference>
<feature type="non-terminal residue" evidence="2">
    <location>
        <position position="94"/>
    </location>
</feature>
<dbReference type="InterPro" id="IPR036397">
    <property type="entry name" value="RNaseH_sf"/>
</dbReference>
<proteinExistence type="predicted"/>
<dbReference type="InterPro" id="IPR012337">
    <property type="entry name" value="RNaseH-like_sf"/>
</dbReference>
<dbReference type="Proteomes" id="UP000229681">
    <property type="component" value="Unassembled WGS sequence"/>
</dbReference>
<organism evidence="2 4">
    <name type="scientific">Candidatus Thermofonsia Clade 1 bacterium</name>
    <dbReference type="NCBI Taxonomy" id="2364210"/>
    <lineage>
        <taxon>Bacteria</taxon>
        <taxon>Bacillati</taxon>
        <taxon>Chloroflexota</taxon>
        <taxon>Candidatus Thermofontia</taxon>
        <taxon>Candidatus Thermofonsia Clade 1</taxon>
    </lineage>
</organism>
<accession>A0A2M8P6K8</accession>
<dbReference type="InterPro" id="IPR045092">
    <property type="entry name" value="Rrp6-like"/>
</dbReference>
<dbReference type="GO" id="GO:0071044">
    <property type="term" value="P:histone mRNA catabolic process"/>
    <property type="evidence" value="ECO:0007669"/>
    <property type="project" value="TreeGrafter"/>
</dbReference>
<dbReference type="EMBL" id="PGTM01001085">
    <property type="protein sequence ID" value="PJF33177.1"/>
    <property type="molecule type" value="Genomic_DNA"/>
</dbReference>
<dbReference type="Pfam" id="PF01612">
    <property type="entry name" value="DNA_pol_A_exo1"/>
    <property type="match status" value="1"/>
</dbReference>
<evidence type="ECO:0000313" key="4">
    <source>
        <dbReference type="Proteomes" id="UP000229681"/>
    </source>
</evidence>
<comment type="caution">
    <text evidence="2">The sequence shown here is derived from an EMBL/GenBank/DDBJ whole genome shotgun (WGS) entry which is preliminary data.</text>
</comment>
<name>A0A2M8P6K8_9CHLR</name>
<dbReference type="AlphaFoldDB" id="A0A2M8P6K8"/>
<dbReference type="GO" id="GO:0071051">
    <property type="term" value="P:poly(A)-dependent snoRNA 3'-end processing"/>
    <property type="evidence" value="ECO:0007669"/>
    <property type="project" value="TreeGrafter"/>
</dbReference>
<feature type="domain" description="3'-5' exonuclease" evidence="1">
    <location>
        <begin position="1"/>
        <end position="50"/>
    </location>
</feature>
<dbReference type="GO" id="GO:0003727">
    <property type="term" value="F:single-stranded RNA binding"/>
    <property type="evidence" value="ECO:0007669"/>
    <property type="project" value="TreeGrafter"/>
</dbReference>
<dbReference type="InterPro" id="IPR002562">
    <property type="entry name" value="3'-5'_exonuclease_dom"/>
</dbReference>
<dbReference type="SUPFAM" id="SSF53098">
    <property type="entry name" value="Ribonuclease H-like"/>
    <property type="match status" value="1"/>
</dbReference>
<feature type="non-terminal residue" evidence="2">
    <location>
        <position position="1"/>
    </location>
</feature>
<gene>
    <name evidence="3" type="ORF">CUN49_19230</name>
    <name evidence="2" type="ORF">CUN49_19235</name>
</gene>
<evidence type="ECO:0000313" key="3">
    <source>
        <dbReference type="EMBL" id="PJF33177.1"/>
    </source>
</evidence>